<dbReference type="InterPro" id="IPR001356">
    <property type="entry name" value="HD"/>
</dbReference>
<evidence type="ECO:0000256" key="4">
    <source>
        <dbReference type="PROSITE-ProRule" id="PRU00108"/>
    </source>
</evidence>
<evidence type="ECO:0000256" key="2">
    <source>
        <dbReference type="ARBA" id="ARBA00023155"/>
    </source>
</evidence>
<evidence type="ECO:0000256" key="3">
    <source>
        <dbReference type="ARBA" id="ARBA00023242"/>
    </source>
</evidence>
<dbReference type="GO" id="GO:0006355">
    <property type="term" value="P:regulation of DNA-templated transcription"/>
    <property type="evidence" value="ECO:0007669"/>
    <property type="project" value="InterPro"/>
</dbReference>
<dbReference type="InterPro" id="IPR009057">
    <property type="entry name" value="Homeodomain-like_sf"/>
</dbReference>
<evidence type="ECO:0000259" key="6">
    <source>
        <dbReference type="PROSITE" id="PS50071"/>
    </source>
</evidence>
<dbReference type="InterPro" id="IPR050224">
    <property type="entry name" value="TALE_homeobox"/>
</dbReference>
<dbReference type="GO" id="GO:0005634">
    <property type="term" value="C:nucleus"/>
    <property type="evidence" value="ECO:0007669"/>
    <property type="project" value="UniProtKB-SubCell"/>
</dbReference>
<keyword evidence="3 4" id="KW-0539">Nucleus</keyword>
<evidence type="ECO:0000256" key="5">
    <source>
        <dbReference type="SAM" id="MobiDB-lite"/>
    </source>
</evidence>
<dbReference type="PROSITE" id="PS50071">
    <property type="entry name" value="HOMEOBOX_2"/>
    <property type="match status" value="1"/>
</dbReference>
<proteinExistence type="predicted"/>
<gene>
    <name evidence="7" type="ORF">B0T24DRAFT_595918</name>
</gene>
<dbReference type="Proteomes" id="UP001287356">
    <property type="component" value="Unassembled WGS sequence"/>
</dbReference>
<feature type="compositionally biased region" description="Gly residues" evidence="5">
    <location>
        <begin position="284"/>
        <end position="293"/>
    </location>
</feature>
<feature type="region of interest" description="Disordered" evidence="5">
    <location>
        <begin position="366"/>
        <end position="436"/>
    </location>
</feature>
<feature type="region of interest" description="Disordered" evidence="5">
    <location>
        <begin position="132"/>
        <end position="219"/>
    </location>
</feature>
<feature type="compositionally biased region" description="Basic and acidic residues" evidence="5">
    <location>
        <begin position="203"/>
        <end position="214"/>
    </location>
</feature>
<dbReference type="CDD" id="cd00086">
    <property type="entry name" value="homeodomain"/>
    <property type="match status" value="1"/>
</dbReference>
<accession>A0AAE0N3U2</accession>
<protein>
    <recommendedName>
        <fullName evidence="6">Homeobox domain-containing protein</fullName>
    </recommendedName>
</protein>
<dbReference type="GO" id="GO:0003677">
    <property type="term" value="F:DNA binding"/>
    <property type="evidence" value="ECO:0007669"/>
    <property type="project" value="UniProtKB-UniRule"/>
</dbReference>
<name>A0AAE0N3U2_9PEZI</name>
<evidence type="ECO:0000313" key="8">
    <source>
        <dbReference type="Proteomes" id="UP001287356"/>
    </source>
</evidence>
<feature type="compositionally biased region" description="Polar residues" evidence="5">
    <location>
        <begin position="250"/>
        <end position="261"/>
    </location>
</feature>
<sequence>MSMIVTAQHAPHSASQRDFGWGGARQPEYASSRRQNDFEKIELPSIRQAFPELQLRILPSDTNARAPSSTTSPVGTAFPSFTHSPNPKKRGRTSVGRAEIEERHSQIPRLYTSPQRDGQMLPWSREISPTFAHQRSATESWTSHSLPSPHAMPHTTGSLPSMRDSGGPMEISDQFSASRPILPRLPNMNFERDSATTPRIRGRSSDDDYSDGPRHIMSHHHGAAGVNETVGVPPHFSRNSPFFGSHHPSRNQSLSLGSAQSFDRTPFSPAAYVSGYQDYMRGGGEMGPVGLNGSGPNKQRKRRGNLPKETTDKLWAWFGAHLNHPYPSEDEKQELARRTRLQMNQISNWFINARRRQLPAMIKNARAESDATSLASARSAGSGERGNKVLASTELGSDYDTARKSAPLSDGEGSAYDDDLDSPKRLHTTSMSCGSV</sequence>
<keyword evidence="8" id="KW-1185">Reference proteome</keyword>
<evidence type="ECO:0000256" key="1">
    <source>
        <dbReference type="ARBA" id="ARBA00023125"/>
    </source>
</evidence>
<feature type="compositionally biased region" description="Polar residues" evidence="5">
    <location>
        <begin position="132"/>
        <end position="146"/>
    </location>
</feature>
<keyword evidence="1 4" id="KW-0238">DNA-binding</keyword>
<comment type="subcellular location">
    <subcellularLocation>
        <location evidence="4">Nucleus</location>
    </subcellularLocation>
</comment>
<evidence type="ECO:0000313" key="7">
    <source>
        <dbReference type="EMBL" id="KAK3369148.1"/>
    </source>
</evidence>
<dbReference type="SMART" id="SM00389">
    <property type="entry name" value="HOX"/>
    <property type="match status" value="1"/>
</dbReference>
<feature type="compositionally biased region" description="Polar residues" evidence="5">
    <location>
        <begin position="60"/>
        <end position="85"/>
    </location>
</feature>
<dbReference type="PANTHER" id="PTHR11850">
    <property type="entry name" value="HOMEOBOX PROTEIN TRANSCRIPTION FACTORS"/>
    <property type="match status" value="1"/>
</dbReference>
<dbReference type="Gene3D" id="1.10.10.60">
    <property type="entry name" value="Homeodomain-like"/>
    <property type="match status" value="1"/>
</dbReference>
<comment type="caution">
    <text evidence="7">The sequence shown here is derived from an EMBL/GenBank/DDBJ whole genome shotgun (WGS) entry which is preliminary data.</text>
</comment>
<feature type="DNA-binding region" description="Homeobox" evidence="4">
    <location>
        <begin position="299"/>
        <end position="361"/>
    </location>
</feature>
<reference evidence="7" key="2">
    <citation type="submission" date="2023-06" db="EMBL/GenBank/DDBJ databases">
        <authorList>
            <consortium name="Lawrence Berkeley National Laboratory"/>
            <person name="Haridas S."/>
            <person name="Hensen N."/>
            <person name="Bonometti L."/>
            <person name="Westerberg I."/>
            <person name="Brannstrom I.O."/>
            <person name="Guillou S."/>
            <person name="Cros-Aarteil S."/>
            <person name="Calhoun S."/>
            <person name="Kuo A."/>
            <person name="Mondo S."/>
            <person name="Pangilinan J."/>
            <person name="Riley R."/>
            <person name="Labutti K."/>
            <person name="Andreopoulos B."/>
            <person name="Lipzen A."/>
            <person name="Chen C."/>
            <person name="Yanf M."/>
            <person name="Daum C."/>
            <person name="Ng V."/>
            <person name="Clum A."/>
            <person name="Steindorff A."/>
            <person name="Ohm R."/>
            <person name="Martin F."/>
            <person name="Silar P."/>
            <person name="Natvig D."/>
            <person name="Lalanne C."/>
            <person name="Gautier V."/>
            <person name="Ament-Velasquez S.L."/>
            <person name="Kruys A."/>
            <person name="Hutchinson M.I."/>
            <person name="Powell A.J."/>
            <person name="Barry K."/>
            <person name="Miller A.N."/>
            <person name="Grigoriev I.V."/>
            <person name="Debuchy R."/>
            <person name="Gladieux P."/>
            <person name="Thoren M.H."/>
            <person name="Johannesson H."/>
        </authorList>
    </citation>
    <scope>NUCLEOTIDE SEQUENCE</scope>
    <source>
        <strain evidence="7">CBS 958.72</strain>
    </source>
</reference>
<reference evidence="7" key="1">
    <citation type="journal article" date="2023" name="Mol. Phylogenet. Evol.">
        <title>Genome-scale phylogeny and comparative genomics of the fungal order Sordariales.</title>
        <authorList>
            <person name="Hensen N."/>
            <person name="Bonometti L."/>
            <person name="Westerberg I."/>
            <person name="Brannstrom I.O."/>
            <person name="Guillou S."/>
            <person name="Cros-Aarteil S."/>
            <person name="Calhoun S."/>
            <person name="Haridas S."/>
            <person name="Kuo A."/>
            <person name="Mondo S."/>
            <person name="Pangilinan J."/>
            <person name="Riley R."/>
            <person name="LaButti K."/>
            <person name="Andreopoulos B."/>
            <person name="Lipzen A."/>
            <person name="Chen C."/>
            <person name="Yan M."/>
            <person name="Daum C."/>
            <person name="Ng V."/>
            <person name="Clum A."/>
            <person name="Steindorff A."/>
            <person name="Ohm R.A."/>
            <person name="Martin F."/>
            <person name="Silar P."/>
            <person name="Natvig D.O."/>
            <person name="Lalanne C."/>
            <person name="Gautier V."/>
            <person name="Ament-Velasquez S.L."/>
            <person name="Kruys A."/>
            <person name="Hutchinson M.I."/>
            <person name="Powell A.J."/>
            <person name="Barry K."/>
            <person name="Miller A.N."/>
            <person name="Grigoriev I.V."/>
            <person name="Debuchy R."/>
            <person name="Gladieux P."/>
            <person name="Hiltunen Thoren M."/>
            <person name="Johannesson H."/>
        </authorList>
    </citation>
    <scope>NUCLEOTIDE SEQUENCE</scope>
    <source>
        <strain evidence="7">CBS 958.72</strain>
    </source>
</reference>
<feature type="region of interest" description="Disordered" evidence="5">
    <location>
        <begin position="59"/>
        <end position="94"/>
    </location>
</feature>
<organism evidence="7 8">
    <name type="scientific">Lasiosphaeria ovina</name>
    <dbReference type="NCBI Taxonomy" id="92902"/>
    <lineage>
        <taxon>Eukaryota</taxon>
        <taxon>Fungi</taxon>
        <taxon>Dikarya</taxon>
        <taxon>Ascomycota</taxon>
        <taxon>Pezizomycotina</taxon>
        <taxon>Sordariomycetes</taxon>
        <taxon>Sordariomycetidae</taxon>
        <taxon>Sordariales</taxon>
        <taxon>Lasiosphaeriaceae</taxon>
        <taxon>Lasiosphaeria</taxon>
    </lineage>
</organism>
<dbReference type="SUPFAM" id="SSF46689">
    <property type="entry name" value="Homeodomain-like"/>
    <property type="match status" value="1"/>
</dbReference>
<dbReference type="InterPro" id="IPR008422">
    <property type="entry name" value="KN_HD"/>
</dbReference>
<keyword evidence="2 4" id="KW-0371">Homeobox</keyword>
<dbReference type="AlphaFoldDB" id="A0AAE0N3U2"/>
<dbReference type="EMBL" id="JAULSN010000006">
    <property type="protein sequence ID" value="KAK3369148.1"/>
    <property type="molecule type" value="Genomic_DNA"/>
</dbReference>
<dbReference type="Pfam" id="PF05920">
    <property type="entry name" value="Homeobox_KN"/>
    <property type="match status" value="1"/>
</dbReference>
<feature type="region of interest" description="Disordered" evidence="5">
    <location>
        <begin position="236"/>
        <end position="261"/>
    </location>
</feature>
<feature type="region of interest" description="Disordered" evidence="5">
    <location>
        <begin position="284"/>
        <end position="307"/>
    </location>
</feature>
<feature type="region of interest" description="Disordered" evidence="5">
    <location>
        <begin position="1"/>
        <end position="37"/>
    </location>
</feature>
<feature type="domain" description="Homeobox" evidence="6">
    <location>
        <begin position="297"/>
        <end position="360"/>
    </location>
</feature>